<proteinExistence type="predicted"/>
<keyword evidence="2" id="KW-1185">Reference proteome</keyword>
<organism evidence="1 2">
    <name type="scientific">Waltera acetigignens</name>
    <dbReference type="NCBI Taxonomy" id="2981769"/>
    <lineage>
        <taxon>Bacteria</taxon>
        <taxon>Bacillati</taxon>
        <taxon>Bacillota</taxon>
        <taxon>Clostridia</taxon>
        <taxon>Lachnospirales</taxon>
        <taxon>Lachnospiraceae</taxon>
        <taxon>Waltera</taxon>
    </lineage>
</organism>
<protein>
    <submittedName>
        <fullName evidence="1">Uncharacterized protein</fullName>
    </submittedName>
</protein>
<name>A0AAE2ZXT0_9FIRM</name>
<reference evidence="1 2" key="1">
    <citation type="submission" date="2021-10" db="EMBL/GenBank/DDBJ databases">
        <title>Anaerobic single-cell dispensing facilitates the cultivation of human gut bacteria.</title>
        <authorList>
            <person name="Afrizal A."/>
        </authorList>
    </citation>
    <scope>NUCLEOTIDE SEQUENCE [LARGE SCALE GENOMIC DNA]</scope>
    <source>
        <strain evidence="1 2">CLA-AA-H273</strain>
    </source>
</reference>
<dbReference type="RefSeq" id="WP_227733132.1">
    <property type="nucleotide sequence ID" value="NZ_JAJEPV010000014.1"/>
</dbReference>
<dbReference type="AlphaFoldDB" id="A0AAE2ZXT0"/>
<sequence>MKKQENKNRRNFLLCMGGLFVLIVFAFAGPEGLLRLQDKSRLTRSVSISNTGTDYTVWKEEYETDTVRRLQNLADGIALGKQYYISEQDYEAATDGEIYSLIDEYILNTEWNYTFQDMGVIPEDYFFKNMDTDHISIKRYILYDEKLSDGVAIMAYDICMRMKEEEVTGVSIECVVDSETGTLYAMKVVLEDETEPVTWDDIGADAPYYFITDYMQSYLHDYDSGTYIEIEGEAPYDTNAQIMWDKEAEIEAGIEAEDRTTMENDNGEYSCDLAYGEHKLHLTATLLNASEGELEKGIGYLFGIREIAEKIPGFLPDIQ</sequence>
<dbReference type="Proteomes" id="UP001197795">
    <property type="component" value="Unassembled WGS sequence"/>
</dbReference>
<evidence type="ECO:0000313" key="1">
    <source>
        <dbReference type="EMBL" id="MCC2119442.1"/>
    </source>
</evidence>
<accession>A0AAE2ZXT0</accession>
<comment type="caution">
    <text evidence="1">The sequence shown here is derived from an EMBL/GenBank/DDBJ whole genome shotgun (WGS) entry which is preliminary data.</text>
</comment>
<evidence type="ECO:0000313" key="2">
    <source>
        <dbReference type="Proteomes" id="UP001197795"/>
    </source>
</evidence>
<dbReference type="EMBL" id="JAJEPV010000014">
    <property type="protein sequence ID" value="MCC2119442.1"/>
    <property type="molecule type" value="Genomic_DNA"/>
</dbReference>
<gene>
    <name evidence="1" type="ORF">LKD75_07490</name>
</gene>